<evidence type="ECO:0000256" key="1">
    <source>
        <dbReference type="ARBA" id="ARBA00005397"/>
    </source>
</evidence>
<dbReference type="PANTHER" id="PTHR39161:SF1">
    <property type="entry name" value="ADAPTER PROTEIN MECA 1"/>
    <property type="match status" value="1"/>
</dbReference>
<name>A0A0R2KZK1_LACAM</name>
<organism evidence="3 4">
    <name type="scientific">Lactobacillus amylovorus subsp. animalium DSM 16698</name>
    <dbReference type="NCBI Taxonomy" id="695563"/>
    <lineage>
        <taxon>Bacteria</taxon>
        <taxon>Bacillati</taxon>
        <taxon>Bacillota</taxon>
        <taxon>Bacilli</taxon>
        <taxon>Lactobacillales</taxon>
        <taxon>Lactobacillaceae</taxon>
        <taxon>Lactobacillus</taxon>
        <taxon>Lactobacillus amylovorus subsp. animalium</taxon>
    </lineage>
</organism>
<dbReference type="Pfam" id="PF05389">
    <property type="entry name" value="MecA"/>
    <property type="match status" value="1"/>
</dbReference>
<sequence length="248" mass="28405">MQVDHINKNTIRVRIDKEELARRGLKVLDLLGDKDKIQQFFYSILAEVDTDHTFTKGVPVTFQVMPNNGGLDLMITKVQPEDANNLRKMMGDSMSDDSDSTQADSDSRRSFFDLDPKDDLNTEVDPLTQEENEANVSAAGNNNEYWKFQKRHAYQFTELGNVIELADNLRVSDLASSLYYQRGQYYLELAFLDEDYAELKPADAWAIANEYGIKIDDEEMNTVKETGKCLMGQDALGHIRYYFLKQAK</sequence>
<dbReference type="Proteomes" id="UP000051529">
    <property type="component" value="Unassembled WGS sequence"/>
</dbReference>
<comment type="similarity">
    <text evidence="1">Belongs to the MecA family.</text>
</comment>
<dbReference type="Gene3D" id="3.30.70.1950">
    <property type="match status" value="1"/>
</dbReference>
<dbReference type="AlphaFoldDB" id="A0A0R2KZK1"/>
<accession>A0A0R2KZK1</accession>
<reference evidence="3 4" key="1">
    <citation type="journal article" date="2015" name="Genome Announc.">
        <title>Expanding the biotechnology potential of lactobacilli through comparative genomics of 213 strains and associated genera.</title>
        <authorList>
            <person name="Sun Z."/>
            <person name="Harris H.M."/>
            <person name="McCann A."/>
            <person name="Guo C."/>
            <person name="Argimon S."/>
            <person name="Zhang W."/>
            <person name="Yang X."/>
            <person name="Jeffery I.B."/>
            <person name="Cooney J.C."/>
            <person name="Kagawa T.F."/>
            <person name="Liu W."/>
            <person name="Song Y."/>
            <person name="Salvetti E."/>
            <person name="Wrobel A."/>
            <person name="Rasinkangas P."/>
            <person name="Parkhill J."/>
            <person name="Rea M.C."/>
            <person name="O'Sullivan O."/>
            <person name="Ritari J."/>
            <person name="Douillard F.P."/>
            <person name="Paul Ross R."/>
            <person name="Yang R."/>
            <person name="Briner A.E."/>
            <person name="Felis G.E."/>
            <person name="de Vos W.M."/>
            <person name="Barrangou R."/>
            <person name="Klaenhammer T.R."/>
            <person name="Caufield P.W."/>
            <person name="Cui Y."/>
            <person name="Zhang H."/>
            <person name="O'Toole P.W."/>
        </authorList>
    </citation>
    <scope>NUCLEOTIDE SEQUENCE [LARGE SCALE GENOMIC DNA]</scope>
    <source>
        <strain evidence="3 4">DSM 16698</strain>
    </source>
</reference>
<evidence type="ECO:0000313" key="4">
    <source>
        <dbReference type="Proteomes" id="UP000051529"/>
    </source>
</evidence>
<protein>
    <submittedName>
        <fullName evidence="3">Adaptor protein</fullName>
    </submittedName>
</protein>
<evidence type="ECO:0000256" key="2">
    <source>
        <dbReference type="SAM" id="MobiDB-lite"/>
    </source>
</evidence>
<dbReference type="PANTHER" id="PTHR39161">
    <property type="entry name" value="ADAPTER PROTEIN MECA"/>
    <property type="match status" value="1"/>
</dbReference>
<proteinExistence type="inferred from homology"/>
<gene>
    <name evidence="3" type="ORF">IV44_GL000028</name>
</gene>
<dbReference type="InterPro" id="IPR038471">
    <property type="entry name" value="MecA_C_sf"/>
</dbReference>
<feature type="region of interest" description="Disordered" evidence="2">
    <location>
        <begin position="87"/>
        <end position="121"/>
    </location>
</feature>
<evidence type="ECO:0000313" key="3">
    <source>
        <dbReference type="EMBL" id="KRN93045.1"/>
    </source>
</evidence>
<dbReference type="PIRSF" id="PIRSF029008">
    <property type="entry name" value="MecA"/>
    <property type="match status" value="1"/>
</dbReference>
<dbReference type="RefSeq" id="WP_056984905.1">
    <property type="nucleotide sequence ID" value="NZ_JQBQ01000001.1"/>
</dbReference>
<dbReference type="EMBL" id="JQBQ01000001">
    <property type="protein sequence ID" value="KRN93045.1"/>
    <property type="molecule type" value="Genomic_DNA"/>
</dbReference>
<dbReference type="InterPro" id="IPR008681">
    <property type="entry name" value="Neg-reg_MecA"/>
</dbReference>
<dbReference type="PATRIC" id="fig|695563.3.peg.28"/>
<feature type="compositionally biased region" description="Basic and acidic residues" evidence="2">
    <location>
        <begin position="105"/>
        <end position="120"/>
    </location>
</feature>
<comment type="caution">
    <text evidence="3">The sequence shown here is derived from an EMBL/GenBank/DDBJ whole genome shotgun (WGS) entry which is preliminary data.</text>
</comment>